<name>A0A375GF43_9BURK</name>
<dbReference type="AlphaFoldDB" id="A0A375GF43"/>
<dbReference type="Proteomes" id="UP000256862">
    <property type="component" value="Plasmid CO2235_mp"/>
</dbReference>
<dbReference type="EMBL" id="OGUS01000136">
    <property type="protein sequence ID" value="SPC19366.1"/>
    <property type="molecule type" value="Genomic_DNA"/>
</dbReference>
<dbReference type="OrthoDB" id="9180744at2"/>
<dbReference type="InterPro" id="IPR021647">
    <property type="entry name" value="CusF_Ec"/>
</dbReference>
<reference evidence="5" key="2">
    <citation type="submission" date="2018-01" db="EMBL/GenBank/DDBJ databases">
        <authorList>
            <person name="Gaut B.S."/>
            <person name="Morton B.R."/>
            <person name="Clegg M.T."/>
            <person name="Duvall M.R."/>
        </authorList>
    </citation>
    <scope>NUCLEOTIDE SEQUENCE [LARGE SCALE GENOMIC DNA]</scope>
</reference>
<accession>A0A375GF43</accession>
<feature type="signal peptide" evidence="1">
    <location>
        <begin position="1"/>
        <end position="21"/>
    </location>
</feature>
<dbReference type="EMBL" id="CP069811">
    <property type="protein sequence ID" value="QRQ92036.1"/>
    <property type="molecule type" value="Genomic_DNA"/>
</dbReference>
<dbReference type="Gene3D" id="2.40.50.320">
    <property type="entry name" value="Copper binding periplasmic protein CusF"/>
    <property type="match status" value="1"/>
</dbReference>
<evidence type="ECO:0000313" key="5">
    <source>
        <dbReference type="Proteomes" id="UP000256862"/>
    </source>
</evidence>
<dbReference type="GeneID" id="303488608"/>
<evidence type="ECO:0000256" key="1">
    <source>
        <dbReference type="SAM" id="SignalP"/>
    </source>
</evidence>
<gene>
    <name evidence="4" type="ORF">CO2235_MP130101</name>
    <name evidence="3" type="ORF">CO2235_U910021</name>
    <name evidence="2" type="ORF">JTE92_03715</name>
</gene>
<evidence type="ECO:0000313" key="6">
    <source>
        <dbReference type="Proteomes" id="UP000623307"/>
    </source>
</evidence>
<keyword evidence="1" id="KW-0732">Signal</keyword>
<dbReference type="Proteomes" id="UP000623307">
    <property type="component" value="Chromosome 1"/>
</dbReference>
<sequence length="112" mass="11957">MKHVKTLAIVLALAGPPAAFAAGSMDGMDMKPSAGLKQAPRPVAAEIRKIDMKAGKVTLRHDPIENLGMSAMTMAFPVQDPASLKHFKEGESVSVTFDNVNGKPTVVEMQRK</sequence>
<reference evidence="4" key="1">
    <citation type="submission" date="2018-01" db="EMBL/GenBank/DDBJ databases">
        <authorList>
            <person name="Clerissi C."/>
        </authorList>
    </citation>
    <scope>NUCLEOTIDE SEQUENCE</scope>
    <source>
        <strain evidence="4">Cupriavidus oxalaticus LMG 2235</strain>
    </source>
</reference>
<evidence type="ECO:0000313" key="4">
    <source>
        <dbReference type="EMBL" id="SPC19366.1"/>
    </source>
</evidence>
<evidence type="ECO:0000313" key="2">
    <source>
        <dbReference type="EMBL" id="QRQ92036.1"/>
    </source>
</evidence>
<dbReference type="RefSeq" id="WP_063240698.1">
    <property type="nucleotide sequence ID" value="NZ_CP069809.1"/>
</dbReference>
<dbReference type="InterPro" id="IPR042230">
    <property type="entry name" value="CusF_sf"/>
</dbReference>
<organism evidence="4">
    <name type="scientific">Cupriavidus oxalaticus</name>
    <dbReference type="NCBI Taxonomy" id="96344"/>
    <lineage>
        <taxon>Bacteria</taxon>
        <taxon>Pseudomonadati</taxon>
        <taxon>Pseudomonadota</taxon>
        <taxon>Betaproteobacteria</taxon>
        <taxon>Burkholderiales</taxon>
        <taxon>Burkholderiaceae</taxon>
        <taxon>Cupriavidus</taxon>
    </lineage>
</organism>
<reference evidence="2 6" key="3">
    <citation type="submission" date="2021-02" db="EMBL/GenBank/DDBJ databases">
        <title>Complete Genome Sequence of Cupriavidus oxalaticus Strain Ox1, a Soil Oxalate-Degrading Species.</title>
        <authorList>
            <person name="Palmieri F."/>
            <person name="Udriet P."/>
            <person name="Deuasquier M."/>
            <person name="Beaudoing E."/>
            <person name="Johnson S.L."/>
            <person name="Davenport K.W."/>
            <person name="Chain P.S."/>
            <person name="Bindschedler S."/>
            <person name="Junier P."/>
        </authorList>
    </citation>
    <scope>NUCLEOTIDE SEQUENCE [LARGE SCALE GENOMIC DNA]</scope>
    <source>
        <strain evidence="2 6">Ox1</strain>
    </source>
</reference>
<protein>
    <submittedName>
        <fullName evidence="2">Copper-binding protein</fullName>
    </submittedName>
</protein>
<evidence type="ECO:0000313" key="3">
    <source>
        <dbReference type="EMBL" id="SPC10492.1"/>
    </source>
</evidence>
<feature type="chain" id="PRO_5044585774" evidence="1">
    <location>
        <begin position="22"/>
        <end position="112"/>
    </location>
</feature>
<keyword evidence="6" id="KW-1185">Reference proteome</keyword>
<dbReference type="Pfam" id="PF11604">
    <property type="entry name" value="CusF_Ec"/>
    <property type="match status" value="1"/>
</dbReference>
<dbReference type="EMBL" id="OGUS01000100">
    <property type="protein sequence ID" value="SPC10492.1"/>
    <property type="molecule type" value="Genomic_DNA"/>
</dbReference>
<proteinExistence type="predicted"/>